<dbReference type="GO" id="GO:0008237">
    <property type="term" value="F:metallopeptidase activity"/>
    <property type="evidence" value="ECO:0007669"/>
    <property type="project" value="UniProtKB-KW"/>
</dbReference>
<feature type="transmembrane region" description="Helical" evidence="1">
    <location>
        <begin position="65"/>
        <end position="85"/>
    </location>
</feature>
<proteinExistence type="predicted"/>
<keyword evidence="1" id="KW-1133">Transmembrane helix</keyword>
<comment type="caution">
    <text evidence="3">The sequence shown here is derived from an EMBL/GenBank/DDBJ whole genome shotgun (WGS) entry which is preliminary data.</text>
</comment>
<keyword evidence="1" id="KW-0472">Membrane</keyword>
<evidence type="ECO:0000313" key="3">
    <source>
        <dbReference type="EMBL" id="MBE9464834.1"/>
    </source>
</evidence>
<gene>
    <name evidence="3" type="ORF">IEE83_23370</name>
</gene>
<evidence type="ECO:0000259" key="2">
    <source>
        <dbReference type="Pfam" id="PF02517"/>
    </source>
</evidence>
<accession>A0ABR9WH52</accession>
<organism evidence="3 4">
    <name type="scientific">Dyadobacter subterraneus</name>
    <dbReference type="NCBI Taxonomy" id="2773304"/>
    <lineage>
        <taxon>Bacteria</taxon>
        <taxon>Pseudomonadati</taxon>
        <taxon>Bacteroidota</taxon>
        <taxon>Cytophagia</taxon>
        <taxon>Cytophagales</taxon>
        <taxon>Spirosomataceae</taxon>
        <taxon>Dyadobacter</taxon>
    </lineage>
</organism>
<protein>
    <submittedName>
        <fullName evidence="3">CPBP family intramembrane metalloprotease</fullName>
    </submittedName>
</protein>
<name>A0ABR9WH52_9BACT</name>
<dbReference type="InterPro" id="IPR003675">
    <property type="entry name" value="Rce1/LyrA-like_dom"/>
</dbReference>
<sequence length="185" mass="21583">MIIILMIEMPLRNLLDISILANLTHNRQAFRESTTPLGVILDICLAAPFLEEGIFRFILILKSRCLQIISILLILDFITSFHSFYISSYQYTVIVLPILCMLFFYNKLLTRPGEEVLQRKFYNYACWFSCIAFGLAHIRNFAPLQLSLIFLYPFYVLPQMVYGVVLSYAVVRYKSIFLTFLIHAE</sequence>
<dbReference type="Proteomes" id="UP000634134">
    <property type="component" value="Unassembled WGS sequence"/>
</dbReference>
<dbReference type="Pfam" id="PF02517">
    <property type="entry name" value="Rce1-like"/>
    <property type="match status" value="1"/>
</dbReference>
<keyword evidence="3" id="KW-0482">Metalloprotease</keyword>
<dbReference type="EMBL" id="JACYGY010000001">
    <property type="protein sequence ID" value="MBE9464834.1"/>
    <property type="molecule type" value="Genomic_DNA"/>
</dbReference>
<feature type="transmembrane region" description="Helical" evidence="1">
    <location>
        <begin position="91"/>
        <end position="109"/>
    </location>
</feature>
<evidence type="ECO:0000256" key="1">
    <source>
        <dbReference type="SAM" id="Phobius"/>
    </source>
</evidence>
<evidence type="ECO:0000313" key="4">
    <source>
        <dbReference type="Proteomes" id="UP000634134"/>
    </source>
</evidence>
<keyword evidence="3" id="KW-0645">Protease</keyword>
<dbReference type="RefSeq" id="WP_194122864.1">
    <property type="nucleotide sequence ID" value="NZ_JBHSRU010000014.1"/>
</dbReference>
<keyword evidence="1" id="KW-0812">Transmembrane</keyword>
<feature type="transmembrane region" description="Helical" evidence="1">
    <location>
        <begin position="150"/>
        <end position="171"/>
    </location>
</feature>
<keyword evidence="3" id="KW-0378">Hydrolase</keyword>
<feature type="domain" description="CAAX prenyl protease 2/Lysostaphin resistance protein A-like" evidence="2">
    <location>
        <begin position="36"/>
        <end position="184"/>
    </location>
</feature>
<feature type="transmembrane region" description="Helical" evidence="1">
    <location>
        <begin position="121"/>
        <end position="138"/>
    </location>
</feature>
<keyword evidence="4" id="KW-1185">Reference proteome</keyword>
<reference evidence="4" key="1">
    <citation type="submission" date="2023-07" db="EMBL/GenBank/DDBJ databases">
        <title>Dyadobacter sp. nov 'subterranea' isolated from contaminted grondwater.</title>
        <authorList>
            <person name="Szabo I."/>
            <person name="Al-Omari J."/>
            <person name="Szerdahelyi S.G."/>
            <person name="Rado J."/>
        </authorList>
    </citation>
    <scope>NUCLEOTIDE SEQUENCE [LARGE SCALE GENOMIC DNA]</scope>
    <source>
        <strain evidence="4">UP-52</strain>
    </source>
</reference>